<reference evidence="2" key="1">
    <citation type="submission" date="2016-11" db="UniProtKB">
        <authorList>
            <consortium name="WormBaseParasite"/>
        </authorList>
    </citation>
    <scope>IDENTIFICATION</scope>
    <source>
        <strain evidence="2">KR3021</strain>
    </source>
</reference>
<accession>A0AC35U4L4</accession>
<evidence type="ECO:0000313" key="1">
    <source>
        <dbReference type="Proteomes" id="UP000095286"/>
    </source>
</evidence>
<dbReference type="WBParaSite" id="RSKR_0000755300.1">
    <property type="protein sequence ID" value="RSKR_0000755300.1"/>
    <property type="gene ID" value="RSKR_0000755300"/>
</dbReference>
<protein>
    <submittedName>
        <fullName evidence="2">G_PROTEIN_RECEP_F1_2 domain-containing protein</fullName>
    </submittedName>
</protein>
<name>A0AC35U4L4_9BILA</name>
<organism evidence="1 2">
    <name type="scientific">Rhabditophanes sp. KR3021</name>
    <dbReference type="NCBI Taxonomy" id="114890"/>
    <lineage>
        <taxon>Eukaryota</taxon>
        <taxon>Metazoa</taxon>
        <taxon>Ecdysozoa</taxon>
        <taxon>Nematoda</taxon>
        <taxon>Chromadorea</taxon>
        <taxon>Rhabditida</taxon>
        <taxon>Tylenchina</taxon>
        <taxon>Panagrolaimomorpha</taxon>
        <taxon>Strongyloidoidea</taxon>
        <taxon>Alloionematidae</taxon>
        <taxon>Rhabditophanes</taxon>
    </lineage>
</organism>
<evidence type="ECO:0000313" key="2">
    <source>
        <dbReference type="WBParaSite" id="RSKR_0000755300.1"/>
    </source>
</evidence>
<dbReference type="Proteomes" id="UP000095286">
    <property type="component" value="Unplaced"/>
</dbReference>
<proteinExistence type="predicted"/>
<sequence>MEKGNDTMCTNMGRIDQLTTAVMYSLVETGCSCENISIYFGGNTLNCFPFPINHTFLISCLYILFFVVVIGAAVGGNLTVVWIILNHERMRTVTNYYLLNLAVADISITIFNTGFSGSYNLYYNWTFGNFYCPVNNLMGITPICVSVFTMIVLSIDRYMAIIYPLRKRPGRNQTLGIIFVIWVVSFLLGLPSYLASKMDTYYFWDGDYIFKDTVCSQDNFIDGNRSTSTLFKLYNHGLIIVQYVIPLAIICFTYGKTVMVLRKSKNIGDTIQKDSLKAKRKAGNMLALIVVAFTFMWLPYNLYFLLKQYVFSYLDPKVENYLFINIYLLGMSSSIVNPFIYYFMNERFCLGFKYAFRWVPWIKINYAQYRLAYNTKNSWVTSSGAKSHIYINPTGSTNLQKKSQIQNSPVNHLPSTGVSV</sequence>